<feature type="domain" description="ABC-type glycine betaine transport system substrate-binding" evidence="1">
    <location>
        <begin position="7"/>
        <end position="132"/>
    </location>
</feature>
<accession>A0A7Y6JZP5</accession>
<sequence length="134" mass="15251">MILGFSRFSVEIVQQYGLDPLGYHLETGTKEAYYGRFEAAVAEGAWIVVPLWKPQFLHYRYRIRELAEPRGLLRGSDRATLIAHEDCVARISPTLVETLTKLNLANDVVSELDFLICREGKSPLEAADIWLDRV</sequence>
<dbReference type="GeneID" id="301102150"/>
<evidence type="ECO:0000259" key="1">
    <source>
        <dbReference type="Pfam" id="PF04069"/>
    </source>
</evidence>
<dbReference type="InterPro" id="IPR007210">
    <property type="entry name" value="ABC_Gly_betaine_transp_sub-bd"/>
</dbReference>
<dbReference type="Gene3D" id="3.40.190.100">
    <property type="entry name" value="Glycine betaine-binding periplasmic protein, domain 2"/>
    <property type="match status" value="1"/>
</dbReference>
<dbReference type="EMBL" id="JAALDK010000001">
    <property type="protein sequence ID" value="NUY01467.1"/>
    <property type="molecule type" value="Genomic_DNA"/>
</dbReference>
<dbReference type="Pfam" id="PF04069">
    <property type="entry name" value="OpuAC"/>
    <property type="match status" value="1"/>
</dbReference>
<gene>
    <name evidence="2" type="ORF">G5S42_17590</name>
</gene>
<comment type="caution">
    <text evidence="2">The sequence shown here is derived from an EMBL/GenBank/DDBJ whole genome shotgun (WGS) entry which is preliminary data.</text>
</comment>
<dbReference type="SUPFAM" id="SSF53850">
    <property type="entry name" value="Periplasmic binding protein-like II"/>
    <property type="match status" value="1"/>
</dbReference>
<proteinExistence type="predicted"/>
<protein>
    <recommendedName>
        <fullName evidence="1">ABC-type glycine betaine transport system substrate-binding domain-containing protein</fullName>
    </recommendedName>
</protein>
<evidence type="ECO:0000313" key="3">
    <source>
        <dbReference type="Proteomes" id="UP000594380"/>
    </source>
</evidence>
<dbReference type="Proteomes" id="UP000594380">
    <property type="component" value="Unassembled WGS sequence"/>
</dbReference>
<dbReference type="GO" id="GO:0043190">
    <property type="term" value="C:ATP-binding cassette (ABC) transporter complex"/>
    <property type="evidence" value="ECO:0007669"/>
    <property type="project" value="InterPro"/>
</dbReference>
<organism evidence="2 3">
    <name type="scientific">Paraburkholderia youngii</name>
    <dbReference type="NCBI Taxonomy" id="2782701"/>
    <lineage>
        <taxon>Bacteria</taxon>
        <taxon>Pseudomonadati</taxon>
        <taxon>Pseudomonadota</taxon>
        <taxon>Betaproteobacteria</taxon>
        <taxon>Burkholderiales</taxon>
        <taxon>Burkholderiaceae</taxon>
        <taxon>Paraburkholderia</taxon>
    </lineage>
</organism>
<evidence type="ECO:0000313" key="2">
    <source>
        <dbReference type="EMBL" id="NUY01467.1"/>
    </source>
</evidence>
<dbReference type="AlphaFoldDB" id="A0A7Y6JZP5"/>
<dbReference type="RefSeq" id="WP_176107911.1">
    <property type="nucleotide sequence ID" value="NZ_JAALDK010000001.1"/>
</dbReference>
<name>A0A7Y6JZP5_9BURK</name>
<reference evidence="2 3" key="1">
    <citation type="submission" date="2020-02" db="EMBL/GenBank/DDBJ databases">
        <title>Paraburkholderia simonii sp. nov. and Paraburkholderia youngii sp. nov. Brazilian and Mexican Mimosa-associated rhizobia.</title>
        <authorList>
            <person name="Mavima L."/>
            <person name="Beukes C.W."/>
            <person name="Chan W.Y."/>
            <person name="Palmer M."/>
            <person name="De Meyer S.E."/>
            <person name="James E.K."/>
            <person name="Venter S.N."/>
            <person name="Steenkamp E.T."/>
        </authorList>
    </citation>
    <scope>NUCLEOTIDE SEQUENCE [LARGE SCALE GENOMIC DNA]</scope>
    <source>
        <strain evidence="2 3">JPY169</strain>
    </source>
</reference>
<dbReference type="GO" id="GO:0022857">
    <property type="term" value="F:transmembrane transporter activity"/>
    <property type="evidence" value="ECO:0007669"/>
    <property type="project" value="InterPro"/>
</dbReference>